<protein>
    <submittedName>
        <fullName evidence="1">Uncharacterized protein</fullName>
    </submittedName>
</protein>
<sequence length="52" mass="6453">MYIVHFRNRNITSVRLHFAYSIAFYRKFDRIDDILKRAGKRMYANKKQRKSK</sequence>
<name>A0A0M2ND96_9FIRM</name>
<proteinExistence type="predicted"/>
<gene>
    <name evidence="1" type="ORF">CHK_2221</name>
</gene>
<keyword evidence="2" id="KW-1185">Reference proteome</keyword>
<comment type="caution">
    <text evidence="1">The sequence shown here is derived from an EMBL/GenBank/DDBJ whole genome shotgun (WGS) entry which is preliminary data.</text>
</comment>
<dbReference type="EMBL" id="LAYJ01000112">
    <property type="protein sequence ID" value="KKI50158.1"/>
    <property type="molecule type" value="Genomic_DNA"/>
</dbReference>
<dbReference type="Proteomes" id="UP000034076">
    <property type="component" value="Unassembled WGS sequence"/>
</dbReference>
<evidence type="ECO:0000313" key="2">
    <source>
        <dbReference type="Proteomes" id="UP000034076"/>
    </source>
</evidence>
<organism evidence="1 2">
    <name type="scientific">Christensenella hongkongensis</name>
    <dbReference type="NCBI Taxonomy" id="270498"/>
    <lineage>
        <taxon>Bacteria</taxon>
        <taxon>Bacillati</taxon>
        <taxon>Bacillota</taxon>
        <taxon>Clostridia</taxon>
        <taxon>Christensenellales</taxon>
        <taxon>Christensenellaceae</taxon>
        <taxon>Christensenella</taxon>
    </lineage>
</organism>
<reference evidence="1 2" key="1">
    <citation type="submission" date="2015-04" db="EMBL/GenBank/DDBJ databases">
        <title>Draft genome sequence of bacteremic isolate Catabacter hongkongensis type strain HKU16T.</title>
        <authorList>
            <person name="Lau S.K."/>
            <person name="Teng J.L."/>
            <person name="Huang Y."/>
            <person name="Curreem S.O."/>
            <person name="Tsui S.K."/>
            <person name="Woo P.C."/>
        </authorList>
    </citation>
    <scope>NUCLEOTIDE SEQUENCE [LARGE SCALE GENOMIC DNA]</scope>
    <source>
        <strain evidence="1 2">HKU16</strain>
    </source>
</reference>
<evidence type="ECO:0000313" key="1">
    <source>
        <dbReference type="EMBL" id="KKI50158.1"/>
    </source>
</evidence>
<dbReference type="AlphaFoldDB" id="A0A0M2ND96"/>
<accession>A0A0M2ND96</accession>